<dbReference type="Gene3D" id="3.30.2050.10">
    <property type="entry name" value="photosynthetic oxygen evolving center domain"/>
    <property type="match status" value="1"/>
</dbReference>
<keyword evidence="4" id="KW-0793">Thylakoid</keyword>
<evidence type="ECO:0000256" key="5">
    <source>
        <dbReference type="ARBA" id="ARBA00023136"/>
    </source>
</evidence>
<keyword evidence="6" id="KW-0604">Photosystem II</keyword>
<dbReference type="InterPro" id="IPR002628">
    <property type="entry name" value="PsbO"/>
</dbReference>
<evidence type="ECO:0000256" key="3">
    <source>
        <dbReference type="ARBA" id="ARBA00022531"/>
    </source>
</evidence>
<comment type="similarity">
    <text evidence="2">Belongs to the PsbO family.</text>
</comment>
<dbReference type="AlphaFoldDB" id="E5RPB5"/>
<keyword evidence="3" id="KW-0602">Photosynthesis</keyword>
<reference evidence="7" key="1">
    <citation type="journal article" date="2011" name="J. Phycol.">
        <title>Evolutional analysis of the nuclear-encoded photosynthetic gene psbO from tertiary plastid-containing algae in Dinophyta.</title>
        <authorList>
            <person name="Yokoyama A."/>
            <person name="Takahashi F."/>
            <person name="Kataoka H."/>
            <person name="Hara Y."/>
            <person name="Nozaki H."/>
        </authorList>
    </citation>
    <scope>NUCLEOTIDE SEQUENCE</scope>
    <source>
        <strain evidence="7">RHO4</strain>
    </source>
</reference>
<dbReference type="GO" id="GO:0009523">
    <property type="term" value="C:photosystem II"/>
    <property type="evidence" value="ECO:0007669"/>
    <property type="project" value="UniProtKB-KW"/>
</dbReference>
<dbReference type="SUPFAM" id="SSF56925">
    <property type="entry name" value="OMPA-like"/>
    <property type="match status" value="1"/>
</dbReference>
<evidence type="ECO:0000256" key="6">
    <source>
        <dbReference type="ARBA" id="ARBA00023276"/>
    </source>
</evidence>
<dbReference type="EMBL" id="AB545774">
    <property type="protein sequence ID" value="BAJ61707.1"/>
    <property type="molecule type" value="mRNA"/>
</dbReference>
<dbReference type="GO" id="GO:0042549">
    <property type="term" value="P:photosystem II stabilization"/>
    <property type="evidence" value="ECO:0007669"/>
    <property type="project" value="InterPro"/>
</dbReference>
<evidence type="ECO:0000256" key="2">
    <source>
        <dbReference type="ARBA" id="ARBA00009838"/>
    </source>
</evidence>
<evidence type="ECO:0000256" key="1">
    <source>
        <dbReference type="ARBA" id="ARBA00004370"/>
    </source>
</evidence>
<protein>
    <submittedName>
        <fullName evidence="7">Oxygen-evolving enhancer protein</fullName>
    </submittedName>
</protein>
<dbReference type="PANTHER" id="PTHR34058">
    <property type="entry name" value="OXYGEN-EVOLVING ENHANCER PROTEIN 1-2, CHLOROPLASTIC"/>
    <property type="match status" value="1"/>
</dbReference>
<name>E5RPB5_9RHOD</name>
<accession>E5RPB5</accession>
<dbReference type="GO" id="GO:0010207">
    <property type="term" value="P:photosystem II assembly"/>
    <property type="evidence" value="ECO:0007669"/>
    <property type="project" value="InterPro"/>
</dbReference>
<proteinExistence type="evidence at transcript level"/>
<gene>
    <name evidence="7" type="primary">psbO</name>
</gene>
<evidence type="ECO:0000313" key="7">
    <source>
        <dbReference type="EMBL" id="BAJ61707.1"/>
    </source>
</evidence>
<comment type="subcellular location">
    <subcellularLocation>
        <location evidence="1">Membrane</location>
    </subcellularLocation>
</comment>
<keyword evidence="5" id="KW-0472">Membrane</keyword>
<organism evidence="7">
    <name type="scientific">Neorhodella cyanea</name>
    <dbReference type="NCBI Taxonomy" id="131155"/>
    <lineage>
        <taxon>Eukaryota</taxon>
        <taxon>Rhodophyta</taxon>
        <taxon>Rhodellophyceae</taxon>
        <taxon>Rhodellales</taxon>
        <taxon>Rhodellaceae</taxon>
        <taxon>Neorhodella</taxon>
    </lineage>
</organism>
<dbReference type="Gene3D" id="2.40.160.30">
    <property type="entry name" value="Photosystem II, cytochrome c-550 precursor"/>
    <property type="match status" value="1"/>
</dbReference>
<dbReference type="Pfam" id="PF01716">
    <property type="entry name" value="MSP"/>
    <property type="match status" value="1"/>
</dbReference>
<dbReference type="InterPro" id="IPR011250">
    <property type="entry name" value="OMP/PagP_B-barrel"/>
</dbReference>
<sequence>MYSAFVSSTPLGASTSSFIASAPRQAAPVVTHNTQVVPTASLADRAREDFARLQKLVSSENVKRAALGFVAAAALATSAVPVDQAQALTTSDIRGLSYDQVKGTGLANRCPEVDSSKGTIKLENNKKYKTVDMCIEPKSFQVEEEIFNKRKGSAVTEYVDTKLMTRATYTLTGIEGPLTSDSTGLTFVEKDGIDYAATTVQLPGGERVPFLFTVKELVAKGNTPGMISTATEFGGDFRVPSYRTGLFLDPKGRGGVTGYDMAVALPGKEADGGEGQDDIFKETNKVFQITDGSIEMAVNKIDVETKEFAGVFVSEQLSDTDMGAKTPKKVLLKGVFYGRLAEDFN</sequence>
<evidence type="ECO:0000256" key="4">
    <source>
        <dbReference type="ARBA" id="ARBA00023078"/>
    </source>
</evidence>